<dbReference type="NCBIfam" id="TIGR01554">
    <property type="entry name" value="major_cap_HK97"/>
    <property type="match status" value="1"/>
</dbReference>
<dbReference type="SUPFAM" id="SSF56563">
    <property type="entry name" value="Major capsid protein gp5"/>
    <property type="match status" value="1"/>
</dbReference>
<evidence type="ECO:0000313" key="3">
    <source>
        <dbReference type="EMBL" id="PEQ25189.1"/>
    </source>
</evidence>
<dbReference type="Proteomes" id="UP000220611">
    <property type="component" value="Unassembled WGS sequence"/>
</dbReference>
<protein>
    <submittedName>
        <fullName evidence="3">Phage major capsid protein</fullName>
    </submittedName>
</protein>
<accession>A7VYI6</accession>
<comment type="caution">
    <text evidence="2">The sequence shown here is derived from an EMBL/GenBank/DDBJ whole genome shotgun (WGS) entry which is preliminary data.</text>
</comment>
<organism evidence="2 4">
    <name type="scientific">[Clostridium] leptum DSM 753</name>
    <dbReference type="NCBI Taxonomy" id="428125"/>
    <lineage>
        <taxon>Bacteria</taxon>
        <taxon>Bacillati</taxon>
        <taxon>Bacillota</taxon>
        <taxon>Clostridia</taxon>
        <taxon>Eubacteriales</taxon>
        <taxon>Oscillospiraceae</taxon>
        <taxon>Oscillospiraceae incertae sedis</taxon>
    </lineage>
</organism>
<reference evidence="2 4" key="2">
    <citation type="submission" date="2007-08" db="EMBL/GenBank/DDBJ databases">
        <authorList>
            <person name="Fulton L."/>
            <person name="Clifton S."/>
            <person name="Fulton B."/>
            <person name="Xu J."/>
            <person name="Minx P."/>
            <person name="Pepin K.H."/>
            <person name="Johnson M."/>
            <person name="Thiruvilangam P."/>
            <person name="Bhonagiri V."/>
            <person name="Nash W.E."/>
            <person name="Wang C."/>
            <person name="Mardis E.R."/>
            <person name="Wilson R.K."/>
        </authorList>
    </citation>
    <scope>NUCLEOTIDE SEQUENCE [LARGE SCALE GENOMIC DNA]</scope>
    <source>
        <strain evidence="2 4">DSM 753</strain>
    </source>
</reference>
<keyword evidence="5" id="KW-1185">Reference proteome</keyword>
<proteinExistence type="predicted"/>
<gene>
    <name evidence="3" type="ORF">CH238_03900</name>
    <name evidence="2" type="ORF">CLOLEP_03664</name>
</gene>
<evidence type="ECO:0000256" key="1">
    <source>
        <dbReference type="ARBA" id="ARBA00004328"/>
    </source>
</evidence>
<evidence type="ECO:0000313" key="2">
    <source>
        <dbReference type="EMBL" id="EDO59614.1"/>
    </source>
</evidence>
<comment type="subcellular location">
    <subcellularLocation>
        <location evidence="1">Virion</location>
    </subcellularLocation>
</comment>
<dbReference type="EMBL" id="NOXF01000002">
    <property type="protein sequence ID" value="PEQ25189.1"/>
    <property type="molecule type" value="Genomic_DNA"/>
</dbReference>
<dbReference type="OrthoDB" id="1733209at2"/>
<dbReference type="InterPro" id="IPR024455">
    <property type="entry name" value="Phage_capsid"/>
</dbReference>
<dbReference type="AlphaFoldDB" id="A7VYI6"/>
<sequence>MAFYDTVRLEKGMYNTPGKSFTQVLEELDPSASYENTEFAGLDAYQRQLKRFDIKVGGRGSDVVEKFFQSTDSAALFPEYVARAVTQGMESANILPNLVATVTKIDGMDYRTITSEPEGEHYFPPVAELASLPQTTVKTQNNLVKMNKRGRMLVTSYEALRFQKLDLFTVVLRQIGAYIARAQAQDAVGVLLNGDGNNNPAEEMNGGSPAALSYDSLVKMWAGLAPFELNTMLAGTETVKSVLNLTEMKDAQAGLNFQGTGQMVTPIGAALIHVPTMADKVIVAMDKTCALEMVQAGELMTDYDKLIDRQLERASISAVTGFAKIFSDASKKLTIS</sequence>
<dbReference type="eggNOG" id="ENOG502Z8R9">
    <property type="taxonomic scope" value="Bacteria"/>
</dbReference>
<evidence type="ECO:0000313" key="4">
    <source>
        <dbReference type="Proteomes" id="UP000003490"/>
    </source>
</evidence>
<dbReference type="HOGENOM" id="CLU_798563_0_0_9"/>
<dbReference type="Pfam" id="PF25209">
    <property type="entry name" value="Phage_capsid_4"/>
    <property type="match status" value="1"/>
</dbReference>
<reference evidence="2 4" key="1">
    <citation type="submission" date="2007-08" db="EMBL/GenBank/DDBJ databases">
        <title>Draft genome sequence of Clostridium leptum (DSM 753).</title>
        <authorList>
            <person name="Sudarsanam P."/>
            <person name="Ley R."/>
            <person name="Guruge J."/>
            <person name="Turnbaugh P.J."/>
            <person name="Mahowald M."/>
            <person name="Liep D."/>
            <person name="Gordon J."/>
        </authorList>
    </citation>
    <scope>NUCLEOTIDE SEQUENCE [LARGE SCALE GENOMIC DNA]</scope>
    <source>
        <strain evidence="2 4">DSM 753</strain>
    </source>
</reference>
<dbReference type="EMBL" id="ABCB02000021">
    <property type="protein sequence ID" value="EDO59614.1"/>
    <property type="molecule type" value="Genomic_DNA"/>
</dbReference>
<reference evidence="3 5" key="3">
    <citation type="submission" date="2017-07" db="EMBL/GenBank/DDBJ databases">
        <title>Prevalence of linear plasmids in Cutibacterium (Propionibacterium) acnes isolates obtained from prostatic tissue.</title>
        <authorList>
            <person name="Davidsson S."/>
            <person name="Carlsson J."/>
            <person name="Molling P."/>
            <person name="Andren O."/>
            <person name="Andersson S.-O."/>
            <person name="Brzuszkiewicz E."/>
            <person name="Poehlein A."/>
            <person name="Al-Zeer M."/>
            <person name="Brinkmann V."/>
            <person name="Scavenius C."/>
            <person name="Nazipi S."/>
            <person name="Soderquist B."/>
            <person name="Bruggemann H."/>
        </authorList>
    </citation>
    <scope>NUCLEOTIDE SEQUENCE [LARGE SCALE GENOMIC DNA]</scope>
    <source>
        <strain evidence="3 5">DSM 753</strain>
    </source>
</reference>
<evidence type="ECO:0000313" key="5">
    <source>
        <dbReference type="Proteomes" id="UP000220611"/>
    </source>
</evidence>
<name>A7VYI6_9FIRM</name>
<dbReference type="Proteomes" id="UP000003490">
    <property type="component" value="Unassembled WGS sequence"/>
</dbReference>